<evidence type="ECO:0000256" key="3">
    <source>
        <dbReference type="ARBA" id="ARBA00022475"/>
    </source>
</evidence>
<proteinExistence type="predicted"/>
<feature type="transmembrane region" description="Helical" evidence="9">
    <location>
        <begin position="64"/>
        <end position="83"/>
    </location>
</feature>
<evidence type="ECO:0000256" key="2">
    <source>
        <dbReference type="ARBA" id="ARBA00022448"/>
    </source>
</evidence>
<dbReference type="GO" id="GO:0005524">
    <property type="term" value="F:ATP binding"/>
    <property type="evidence" value="ECO:0007669"/>
    <property type="project" value="UniProtKB-KW"/>
</dbReference>
<dbReference type="GO" id="GO:0034040">
    <property type="term" value="F:ATPase-coupled lipid transmembrane transporter activity"/>
    <property type="evidence" value="ECO:0007669"/>
    <property type="project" value="TreeGrafter"/>
</dbReference>
<dbReference type="AlphaFoldDB" id="A0A1H6IZS4"/>
<evidence type="ECO:0000256" key="5">
    <source>
        <dbReference type="ARBA" id="ARBA00022741"/>
    </source>
</evidence>
<evidence type="ECO:0000256" key="7">
    <source>
        <dbReference type="ARBA" id="ARBA00022989"/>
    </source>
</evidence>
<dbReference type="Gene3D" id="1.20.1560.10">
    <property type="entry name" value="ABC transporter type 1, transmembrane domain"/>
    <property type="match status" value="1"/>
</dbReference>
<reference evidence="13" key="1">
    <citation type="submission" date="2016-10" db="EMBL/GenBank/DDBJ databases">
        <authorList>
            <person name="Varghese N."/>
            <person name="Submissions S."/>
        </authorList>
    </citation>
    <scope>NUCLEOTIDE SEQUENCE [LARGE SCALE GENOMIC DNA]</scope>
    <source>
        <strain evidence="13">DSM 13234</strain>
    </source>
</reference>
<dbReference type="InterPro" id="IPR017871">
    <property type="entry name" value="ABC_transporter-like_CS"/>
</dbReference>
<dbReference type="FunFam" id="3.40.50.300:FF:000299">
    <property type="entry name" value="ABC transporter ATP-binding protein/permease"/>
    <property type="match status" value="1"/>
</dbReference>
<accession>A0A1H6IZS4</accession>
<dbReference type="PROSITE" id="PS50893">
    <property type="entry name" value="ABC_TRANSPORTER_2"/>
    <property type="match status" value="1"/>
</dbReference>
<feature type="domain" description="ABC transmembrane type-1" evidence="11">
    <location>
        <begin position="1"/>
        <end position="232"/>
    </location>
</feature>
<keyword evidence="3" id="KW-1003">Cell membrane</keyword>
<evidence type="ECO:0000256" key="1">
    <source>
        <dbReference type="ARBA" id="ARBA00004651"/>
    </source>
</evidence>
<dbReference type="InterPro" id="IPR039421">
    <property type="entry name" value="Type_1_exporter"/>
</dbReference>
<keyword evidence="2" id="KW-0813">Transport</keyword>
<name>A0A1H6IZS4_MAGFU</name>
<keyword evidence="13" id="KW-1185">Reference proteome</keyword>
<feature type="domain" description="ABC transporter" evidence="10">
    <location>
        <begin position="266"/>
        <end position="496"/>
    </location>
</feature>
<keyword evidence="5" id="KW-0547">Nucleotide-binding</keyword>
<evidence type="ECO:0000256" key="4">
    <source>
        <dbReference type="ARBA" id="ARBA00022692"/>
    </source>
</evidence>
<dbReference type="InterPro" id="IPR011527">
    <property type="entry name" value="ABC1_TM_dom"/>
</dbReference>
<evidence type="ECO:0000313" key="12">
    <source>
        <dbReference type="EMBL" id="SEH53790.1"/>
    </source>
</evidence>
<dbReference type="EMBL" id="FNWO01000013">
    <property type="protein sequence ID" value="SEH53790.1"/>
    <property type="molecule type" value="Genomic_DNA"/>
</dbReference>
<dbReference type="InterPro" id="IPR003593">
    <property type="entry name" value="AAA+_ATPase"/>
</dbReference>
<evidence type="ECO:0000259" key="11">
    <source>
        <dbReference type="PROSITE" id="PS50929"/>
    </source>
</evidence>
<dbReference type="InterPro" id="IPR036640">
    <property type="entry name" value="ABC1_TM_sf"/>
</dbReference>
<keyword evidence="7 9" id="KW-1133">Transmembrane helix</keyword>
<dbReference type="GO" id="GO:0140359">
    <property type="term" value="F:ABC-type transporter activity"/>
    <property type="evidence" value="ECO:0007669"/>
    <property type="project" value="InterPro"/>
</dbReference>
<dbReference type="SUPFAM" id="SSF90123">
    <property type="entry name" value="ABC transporter transmembrane region"/>
    <property type="match status" value="1"/>
</dbReference>
<dbReference type="PANTHER" id="PTHR24221:SF654">
    <property type="entry name" value="ATP-BINDING CASSETTE SUB-FAMILY B MEMBER 6"/>
    <property type="match status" value="1"/>
</dbReference>
<sequence>MIIGLYYAGLRLRVSWELQKSLMNDFFIGTLTQPYIQRARLNSSDLANHLTATIARVARALQGVMSILTEGTLLVSLMIFLFIQKPYVTLTIIFAFTLVNVCIHTITRRIVLRNGKRETVVYARYLRLVLDSLNGFKEITIYGRSKNYINLHNDYLNEKAEITLSNRYALEFPRYVVETLSIYIILSILMVYLLNNAQTAVFAETILLFAVTVARILPSANKILSSTSDISSCQNAIEVTLQDREKLHTPMHDASPLPLSPFSREIRLDHVGLRYPGAERPVLRDISLCIHKGEMIGIIGANGSGKTTLIETIIGLLPCDSGTLSVDDTVITPAHARAWQDQIGYVSQECWLMDDTVGANIAFGRPYEETKVEAAARRACLHDFIQTLPNGYDTSIGERGQLLSGGQRQRIGIARALYENPALLILDEATSALDPLIELEICKEIEALVGDYTILVVAHRLNTLTACDRTLFMRDGSIVVDGSLEQAKAGFQDSNL</sequence>
<dbReference type="InterPro" id="IPR027417">
    <property type="entry name" value="P-loop_NTPase"/>
</dbReference>
<dbReference type="Pfam" id="PF00664">
    <property type="entry name" value="ABC_membrane"/>
    <property type="match status" value="1"/>
</dbReference>
<keyword evidence="8 9" id="KW-0472">Membrane</keyword>
<organism evidence="12 13">
    <name type="scientific">Magnetospirillum fulvum</name>
    <name type="common">Rhodospirillum fulvum</name>
    <dbReference type="NCBI Taxonomy" id="1082"/>
    <lineage>
        <taxon>Bacteria</taxon>
        <taxon>Pseudomonadati</taxon>
        <taxon>Pseudomonadota</taxon>
        <taxon>Alphaproteobacteria</taxon>
        <taxon>Rhodospirillales</taxon>
        <taxon>Rhodospirillaceae</taxon>
        <taxon>Magnetospirillum</taxon>
    </lineage>
</organism>
<keyword evidence="4 9" id="KW-0812">Transmembrane</keyword>
<dbReference type="Proteomes" id="UP000182983">
    <property type="component" value="Unassembled WGS sequence"/>
</dbReference>
<dbReference type="PROSITE" id="PS00211">
    <property type="entry name" value="ABC_TRANSPORTER_1"/>
    <property type="match status" value="1"/>
</dbReference>
<dbReference type="Gene3D" id="3.40.50.300">
    <property type="entry name" value="P-loop containing nucleotide triphosphate hydrolases"/>
    <property type="match status" value="1"/>
</dbReference>
<dbReference type="GO" id="GO:0016887">
    <property type="term" value="F:ATP hydrolysis activity"/>
    <property type="evidence" value="ECO:0007669"/>
    <property type="project" value="InterPro"/>
</dbReference>
<evidence type="ECO:0000256" key="9">
    <source>
        <dbReference type="SAM" id="Phobius"/>
    </source>
</evidence>
<evidence type="ECO:0000256" key="6">
    <source>
        <dbReference type="ARBA" id="ARBA00022840"/>
    </source>
</evidence>
<feature type="transmembrane region" description="Helical" evidence="9">
    <location>
        <begin position="175"/>
        <end position="194"/>
    </location>
</feature>
<dbReference type="PANTHER" id="PTHR24221">
    <property type="entry name" value="ATP-BINDING CASSETTE SUB-FAMILY B"/>
    <property type="match status" value="1"/>
</dbReference>
<gene>
    <name evidence="12" type="ORF">SAMN04244559_02847</name>
</gene>
<evidence type="ECO:0000256" key="8">
    <source>
        <dbReference type="ARBA" id="ARBA00023136"/>
    </source>
</evidence>
<dbReference type="PROSITE" id="PS50929">
    <property type="entry name" value="ABC_TM1F"/>
    <property type="match status" value="1"/>
</dbReference>
<dbReference type="Pfam" id="PF00005">
    <property type="entry name" value="ABC_tran"/>
    <property type="match status" value="1"/>
</dbReference>
<dbReference type="InterPro" id="IPR003439">
    <property type="entry name" value="ABC_transporter-like_ATP-bd"/>
</dbReference>
<dbReference type="SUPFAM" id="SSF52540">
    <property type="entry name" value="P-loop containing nucleoside triphosphate hydrolases"/>
    <property type="match status" value="1"/>
</dbReference>
<protein>
    <submittedName>
        <fullName evidence="12">ATP-binding cassette, subfamily C</fullName>
    </submittedName>
</protein>
<feature type="transmembrane region" description="Helical" evidence="9">
    <location>
        <begin position="89"/>
        <end position="107"/>
    </location>
</feature>
<dbReference type="SMART" id="SM00382">
    <property type="entry name" value="AAA"/>
    <property type="match status" value="1"/>
</dbReference>
<dbReference type="GO" id="GO:0005886">
    <property type="term" value="C:plasma membrane"/>
    <property type="evidence" value="ECO:0007669"/>
    <property type="project" value="UniProtKB-SubCell"/>
</dbReference>
<evidence type="ECO:0000313" key="13">
    <source>
        <dbReference type="Proteomes" id="UP000182983"/>
    </source>
</evidence>
<evidence type="ECO:0000259" key="10">
    <source>
        <dbReference type="PROSITE" id="PS50893"/>
    </source>
</evidence>
<comment type="subcellular location">
    <subcellularLocation>
        <location evidence="1">Cell membrane</location>
        <topology evidence="1">Multi-pass membrane protein</topology>
    </subcellularLocation>
</comment>
<keyword evidence="6 12" id="KW-0067">ATP-binding</keyword>